<feature type="transmembrane region" description="Helical" evidence="4">
    <location>
        <begin position="190"/>
        <end position="216"/>
    </location>
</feature>
<keyword evidence="4" id="KW-0812">Transmembrane</keyword>
<evidence type="ECO:0000259" key="5">
    <source>
        <dbReference type="PROSITE" id="PS50109"/>
    </source>
</evidence>
<dbReference type="Pfam" id="PF17158">
    <property type="entry name" value="MASE4"/>
    <property type="match status" value="1"/>
</dbReference>
<feature type="transmembrane region" description="Helical" evidence="4">
    <location>
        <begin position="120"/>
        <end position="138"/>
    </location>
</feature>
<dbReference type="SMART" id="SM00388">
    <property type="entry name" value="HisKA"/>
    <property type="match status" value="1"/>
</dbReference>
<dbReference type="InterPro" id="IPR033424">
    <property type="entry name" value="MASE4"/>
</dbReference>
<gene>
    <name evidence="6" type="ORF">LPC04_19385</name>
</gene>
<dbReference type="SMART" id="SM00387">
    <property type="entry name" value="HATPase_c"/>
    <property type="match status" value="1"/>
</dbReference>
<evidence type="ECO:0000256" key="3">
    <source>
        <dbReference type="ARBA" id="ARBA00022553"/>
    </source>
</evidence>
<sequence>MPDAGITLTEAPATPAHRHAALLVCLAFAAITALFAPFASTAWPNVPAFFPAYQTITAFCYALTAWLLFGDYRHGGRPSTLVLAAGALWTALILVAQLLSAPGMVGPARLIGGDQTTIHLWMWWHLGPPLFALLFAGVHKRFPGGAPDADARRTTSTLTFSGAAFAFFGVLLLVTHFHDDLPVLNHGADFSLITTTGVAPFVTLLSAAAAAAVWAVTRGGTVLSLWLVVSLVALVFDNLVTMLGGYRNSVGWYVGRFEALASAATLLMAYQHHIHEIARAAAQSASALTVELAARQRAERAMLQGQKLEGLGQLTGGVAHDFGNILQLLTNELELIRRRAPDDFSRQRAESALRATARGTKLTRQLLTFAKRQPLHFETVDLNARISDIAEMTRGAVGLMTLELALAPELWPIVTDANELDSAILNLIMNARDAMPDGGVLRIVTANAQAARDDGSVADCVRIDFVDTGTGMTPEVLARAWEPFFTTKPAGKGTGLGLSTVYGFVKQSGGNATLESAAGAGTTVSLTLPKGAPSALRGDAGADAAPQAKILSLIRREASD</sequence>
<feature type="domain" description="Histidine kinase" evidence="5">
    <location>
        <begin position="317"/>
        <end position="532"/>
    </location>
</feature>
<feature type="transmembrane region" description="Helical" evidence="4">
    <location>
        <begin position="223"/>
        <end position="244"/>
    </location>
</feature>
<reference evidence="6" key="1">
    <citation type="submission" date="2021-11" db="EMBL/GenBank/DDBJ databases">
        <title>BS-T2-15 a new species belonging to the Comamonadaceae family isolated from the soil of a French oak forest.</title>
        <authorList>
            <person name="Mieszkin S."/>
            <person name="Alain K."/>
        </authorList>
    </citation>
    <scope>NUCLEOTIDE SEQUENCE</scope>
    <source>
        <strain evidence="6">BS-T2-15</strain>
    </source>
</reference>
<evidence type="ECO:0000313" key="7">
    <source>
        <dbReference type="Proteomes" id="UP001139353"/>
    </source>
</evidence>
<dbReference type="InterPro" id="IPR004358">
    <property type="entry name" value="Sig_transdc_His_kin-like_C"/>
</dbReference>
<keyword evidence="4" id="KW-1133">Transmembrane helix</keyword>
<dbReference type="InterPro" id="IPR036890">
    <property type="entry name" value="HATPase_C_sf"/>
</dbReference>
<dbReference type="Gene3D" id="1.10.287.130">
    <property type="match status" value="1"/>
</dbReference>
<dbReference type="SUPFAM" id="SSF47384">
    <property type="entry name" value="Homodimeric domain of signal transducing histidine kinase"/>
    <property type="match status" value="1"/>
</dbReference>
<dbReference type="RefSeq" id="WP_275683916.1">
    <property type="nucleotide sequence ID" value="NZ_JAJLJH010000006.1"/>
</dbReference>
<comment type="catalytic activity">
    <reaction evidence="1">
        <text>ATP + protein L-histidine = ADP + protein N-phospho-L-histidine.</text>
        <dbReference type="EC" id="2.7.13.3"/>
    </reaction>
</comment>
<dbReference type="Proteomes" id="UP001139353">
    <property type="component" value="Unassembled WGS sequence"/>
</dbReference>
<dbReference type="SUPFAM" id="SSF55874">
    <property type="entry name" value="ATPase domain of HSP90 chaperone/DNA topoisomerase II/histidine kinase"/>
    <property type="match status" value="1"/>
</dbReference>
<dbReference type="PRINTS" id="PR00344">
    <property type="entry name" value="BCTRLSENSOR"/>
</dbReference>
<accession>A0A9X2C151</accession>
<organism evidence="6 7">
    <name type="scientific">Scleromatobacter humisilvae</name>
    <dbReference type="NCBI Taxonomy" id="2897159"/>
    <lineage>
        <taxon>Bacteria</taxon>
        <taxon>Pseudomonadati</taxon>
        <taxon>Pseudomonadota</taxon>
        <taxon>Betaproteobacteria</taxon>
        <taxon>Burkholderiales</taxon>
        <taxon>Sphaerotilaceae</taxon>
        <taxon>Scleromatobacter</taxon>
    </lineage>
</organism>
<feature type="transmembrane region" description="Helical" evidence="4">
    <location>
        <begin position="51"/>
        <end position="69"/>
    </location>
</feature>
<dbReference type="PANTHER" id="PTHR43065:SF49">
    <property type="entry name" value="HISTIDINE KINASE"/>
    <property type="match status" value="1"/>
</dbReference>
<dbReference type="AlphaFoldDB" id="A0A9X2C151"/>
<dbReference type="Gene3D" id="3.30.565.10">
    <property type="entry name" value="Histidine kinase-like ATPase, C-terminal domain"/>
    <property type="match status" value="1"/>
</dbReference>
<keyword evidence="7" id="KW-1185">Reference proteome</keyword>
<protein>
    <recommendedName>
        <fullName evidence="2">histidine kinase</fullName>
        <ecNumber evidence="2">2.7.13.3</ecNumber>
    </recommendedName>
</protein>
<feature type="transmembrane region" description="Helical" evidence="4">
    <location>
        <begin position="20"/>
        <end position="39"/>
    </location>
</feature>
<dbReference type="InterPro" id="IPR003661">
    <property type="entry name" value="HisK_dim/P_dom"/>
</dbReference>
<dbReference type="InterPro" id="IPR005467">
    <property type="entry name" value="His_kinase_dom"/>
</dbReference>
<dbReference type="Pfam" id="PF02518">
    <property type="entry name" value="HATPase_c"/>
    <property type="match status" value="1"/>
</dbReference>
<proteinExistence type="predicted"/>
<feature type="transmembrane region" description="Helical" evidence="4">
    <location>
        <begin position="81"/>
        <end position="100"/>
    </location>
</feature>
<feature type="transmembrane region" description="Helical" evidence="4">
    <location>
        <begin position="158"/>
        <end position="178"/>
    </location>
</feature>
<evidence type="ECO:0000256" key="2">
    <source>
        <dbReference type="ARBA" id="ARBA00012438"/>
    </source>
</evidence>
<name>A0A9X2C151_9BURK</name>
<keyword evidence="3" id="KW-0597">Phosphoprotein</keyword>
<evidence type="ECO:0000313" key="6">
    <source>
        <dbReference type="EMBL" id="MCK9687872.1"/>
    </source>
</evidence>
<keyword evidence="4" id="KW-0472">Membrane</keyword>
<dbReference type="InterPro" id="IPR036097">
    <property type="entry name" value="HisK_dim/P_sf"/>
</dbReference>
<dbReference type="GO" id="GO:0000155">
    <property type="term" value="F:phosphorelay sensor kinase activity"/>
    <property type="evidence" value="ECO:0007669"/>
    <property type="project" value="InterPro"/>
</dbReference>
<comment type="caution">
    <text evidence="6">The sequence shown here is derived from an EMBL/GenBank/DDBJ whole genome shotgun (WGS) entry which is preliminary data.</text>
</comment>
<dbReference type="CDD" id="cd00082">
    <property type="entry name" value="HisKA"/>
    <property type="match status" value="1"/>
</dbReference>
<dbReference type="InterPro" id="IPR003594">
    <property type="entry name" value="HATPase_dom"/>
</dbReference>
<dbReference type="EC" id="2.7.13.3" evidence="2"/>
<dbReference type="PANTHER" id="PTHR43065">
    <property type="entry name" value="SENSOR HISTIDINE KINASE"/>
    <property type="match status" value="1"/>
</dbReference>
<evidence type="ECO:0000256" key="4">
    <source>
        <dbReference type="SAM" id="Phobius"/>
    </source>
</evidence>
<evidence type="ECO:0000256" key="1">
    <source>
        <dbReference type="ARBA" id="ARBA00000085"/>
    </source>
</evidence>
<dbReference type="EMBL" id="JAJLJH010000006">
    <property type="protein sequence ID" value="MCK9687872.1"/>
    <property type="molecule type" value="Genomic_DNA"/>
</dbReference>
<dbReference type="PROSITE" id="PS50109">
    <property type="entry name" value="HIS_KIN"/>
    <property type="match status" value="1"/>
</dbReference>